<dbReference type="PANTHER" id="PTHR30086:SF20">
    <property type="entry name" value="ARGININE EXPORTER PROTEIN ARGO-RELATED"/>
    <property type="match status" value="1"/>
</dbReference>
<keyword evidence="5 6" id="KW-0472">Membrane</keyword>
<evidence type="ECO:0000313" key="7">
    <source>
        <dbReference type="EMBL" id="MBT0993925.1"/>
    </source>
</evidence>
<evidence type="ECO:0000256" key="1">
    <source>
        <dbReference type="ARBA" id="ARBA00004651"/>
    </source>
</evidence>
<evidence type="ECO:0000256" key="2">
    <source>
        <dbReference type="ARBA" id="ARBA00022475"/>
    </source>
</evidence>
<feature type="transmembrane region" description="Helical" evidence="6">
    <location>
        <begin position="171"/>
        <end position="194"/>
    </location>
</feature>
<dbReference type="Pfam" id="PF01810">
    <property type="entry name" value="LysE"/>
    <property type="match status" value="1"/>
</dbReference>
<evidence type="ECO:0000256" key="5">
    <source>
        <dbReference type="ARBA" id="ARBA00023136"/>
    </source>
</evidence>
<evidence type="ECO:0000256" key="4">
    <source>
        <dbReference type="ARBA" id="ARBA00022989"/>
    </source>
</evidence>
<evidence type="ECO:0000256" key="6">
    <source>
        <dbReference type="SAM" id="Phobius"/>
    </source>
</evidence>
<evidence type="ECO:0000313" key="8">
    <source>
        <dbReference type="Proteomes" id="UP000722125"/>
    </source>
</evidence>
<comment type="subcellular location">
    <subcellularLocation>
        <location evidence="1">Cell membrane</location>
        <topology evidence="1">Multi-pass membrane protein</topology>
    </subcellularLocation>
</comment>
<keyword evidence="2" id="KW-1003">Cell membrane</keyword>
<dbReference type="InterPro" id="IPR001123">
    <property type="entry name" value="LeuE-type"/>
</dbReference>
<organism evidence="7 8">
    <name type="scientific">Cellulomonas fulva</name>
    <dbReference type="NCBI Taxonomy" id="2835530"/>
    <lineage>
        <taxon>Bacteria</taxon>
        <taxon>Bacillati</taxon>
        <taxon>Actinomycetota</taxon>
        <taxon>Actinomycetes</taxon>
        <taxon>Micrococcales</taxon>
        <taxon>Cellulomonadaceae</taxon>
        <taxon>Cellulomonas</taxon>
    </lineage>
</organism>
<evidence type="ECO:0000256" key="3">
    <source>
        <dbReference type="ARBA" id="ARBA00022692"/>
    </source>
</evidence>
<feature type="transmembrane region" description="Helical" evidence="6">
    <location>
        <begin position="51"/>
        <end position="73"/>
    </location>
</feature>
<keyword evidence="8" id="KW-1185">Reference proteome</keyword>
<dbReference type="PANTHER" id="PTHR30086">
    <property type="entry name" value="ARGININE EXPORTER PROTEIN ARGO"/>
    <property type="match status" value="1"/>
</dbReference>
<gene>
    <name evidence="7" type="ORF">KIN34_06455</name>
</gene>
<keyword evidence="3 6" id="KW-0812">Transmembrane</keyword>
<keyword evidence="4 6" id="KW-1133">Transmembrane helix</keyword>
<reference evidence="7 8" key="1">
    <citation type="submission" date="2021-05" db="EMBL/GenBank/DDBJ databases">
        <title>Description of Cellulomonas sp. DKR-3 sp. nov.</title>
        <authorList>
            <person name="Dahal R.H."/>
            <person name="Chaudhary D.K."/>
        </authorList>
    </citation>
    <scope>NUCLEOTIDE SEQUENCE [LARGE SCALE GENOMIC DNA]</scope>
    <source>
        <strain evidence="7 8">DKR-3</strain>
    </source>
</reference>
<dbReference type="EMBL" id="JAHBOH010000001">
    <property type="protein sequence ID" value="MBT0993925.1"/>
    <property type="molecule type" value="Genomic_DNA"/>
</dbReference>
<accession>A0ABS5TXQ2</accession>
<dbReference type="Proteomes" id="UP000722125">
    <property type="component" value="Unassembled WGS sequence"/>
</dbReference>
<comment type="caution">
    <text evidence="7">The sequence shown here is derived from an EMBL/GenBank/DDBJ whole genome shotgun (WGS) entry which is preliminary data.</text>
</comment>
<feature type="transmembrane region" description="Helical" evidence="6">
    <location>
        <begin position="16"/>
        <end position="39"/>
    </location>
</feature>
<protein>
    <submittedName>
        <fullName evidence="7">LysE family translocator</fullName>
    </submittedName>
</protein>
<sequence>MLLTSDPASVVEAGTAALLGVVAGLAVAVPVGPVAVLVVREGMARGTRTGLAAGAGVATVDAGYAVLAVVAGVQVSRALAQHEAAVRTGGALVLAVVGLVGLARWWTTRSSSHLAPGRPGAPGADGRGATAGATWARFTALTLLNPLTALVFASVAAGLGGRLAPGVVTSAAFVLGAAVASLTWQSVLALASAWLGGRVGSRWHGLTAPLGSVLVVLLAASVALG</sequence>
<feature type="transmembrane region" description="Helical" evidence="6">
    <location>
        <begin position="138"/>
        <end position="159"/>
    </location>
</feature>
<dbReference type="RefSeq" id="WP_214348289.1">
    <property type="nucleotide sequence ID" value="NZ_JAHBOH010000001.1"/>
</dbReference>
<name>A0ABS5TXQ2_9CELL</name>
<proteinExistence type="predicted"/>
<feature type="transmembrane region" description="Helical" evidence="6">
    <location>
        <begin position="206"/>
        <end position="224"/>
    </location>
</feature>
<feature type="transmembrane region" description="Helical" evidence="6">
    <location>
        <begin position="85"/>
        <end position="106"/>
    </location>
</feature>